<dbReference type="EMBL" id="JAOWKZ010000004">
    <property type="protein sequence ID" value="MCV2873913.1"/>
    <property type="molecule type" value="Genomic_DNA"/>
</dbReference>
<gene>
    <name evidence="2" type="ORF">OEZ71_16570</name>
</gene>
<proteinExistence type="predicted"/>
<organism evidence="2 3">
    <name type="scientific">Albidovulum litorale</name>
    <dbReference type="NCBI Taxonomy" id="2984134"/>
    <lineage>
        <taxon>Bacteria</taxon>
        <taxon>Pseudomonadati</taxon>
        <taxon>Pseudomonadota</taxon>
        <taxon>Alphaproteobacteria</taxon>
        <taxon>Rhodobacterales</taxon>
        <taxon>Paracoccaceae</taxon>
        <taxon>Albidovulum</taxon>
    </lineage>
</organism>
<keyword evidence="3" id="KW-1185">Reference proteome</keyword>
<dbReference type="Pfam" id="PF13924">
    <property type="entry name" value="Lipocalin_5"/>
    <property type="match status" value="1"/>
</dbReference>
<evidence type="ECO:0000313" key="3">
    <source>
        <dbReference type="Proteomes" id="UP001652564"/>
    </source>
</evidence>
<sequence length="136" mass="15085">MPSPIGTWTLNSFYLTDTVTGEKHMPFGREPIGCIVIQPSGRMIALLTPSGRKAPTTVEDKAAAFDAMVAYSGQYRIEGQEFVTSVEMAWFEPWVGGEQRRRYRLDGDTMNIESAPAKMPGLENPVVGTLVWTRES</sequence>
<dbReference type="InterPro" id="IPR024311">
    <property type="entry name" value="Lipocalin-like"/>
</dbReference>
<comment type="caution">
    <text evidence="2">The sequence shown here is derived from an EMBL/GenBank/DDBJ whole genome shotgun (WGS) entry which is preliminary data.</text>
</comment>
<reference evidence="2 3" key="1">
    <citation type="submission" date="2022-10" db="EMBL/GenBank/DDBJ databases">
        <title>Defluviimonas sp. nov., isolated from ocean surface sediments.</title>
        <authorList>
            <person name="He W."/>
            <person name="Wang L."/>
            <person name="Zhang D.-F."/>
        </authorList>
    </citation>
    <scope>NUCLEOTIDE SEQUENCE [LARGE SCALE GENOMIC DNA]</scope>
    <source>
        <strain evidence="2 3">WL0050</strain>
    </source>
</reference>
<protein>
    <submittedName>
        <fullName evidence="2">Lipocalin-like domain-containing protein</fullName>
    </submittedName>
</protein>
<accession>A0ABT2ZRY3</accession>
<evidence type="ECO:0000259" key="1">
    <source>
        <dbReference type="Pfam" id="PF13924"/>
    </source>
</evidence>
<feature type="domain" description="Lipocalin-like" evidence="1">
    <location>
        <begin position="5"/>
        <end position="134"/>
    </location>
</feature>
<evidence type="ECO:0000313" key="2">
    <source>
        <dbReference type="EMBL" id="MCV2873913.1"/>
    </source>
</evidence>
<dbReference type="Proteomes" id="UP001652564">
    <property type="component" value="Unassembled WGS sequence"/>
</dbReference>
<name>A0ABT2ZRY3_9RHOB</name>